<evidence type="ECO:0000313" key="4">
    <source>
        <dbReference type="Proteomes" id="UP000228755"/>
    </source>
</evidence>
<feature type="transmembrane region" description="Helical" evidence="2">
    <location>
        <begin position="88"/>
        <end position="110"/>
    </location>
</feature>
<dbReference type="Proteomes" id="UP000228755">
    <property type="component" value="Unassembled WGS sequence"/>
</dbReference>
<keyword evidence="2" id="KW-0812">Transmembrane</keyword>
<feature type="compositionally biased region" description="Basic residues" evidence="1">
    <location>
        <begin position="39"/>
        <end position="62"/>
    </location>
</feature>
<dbReference type="AlphaFoldDB" id="A0A2M9HRZ3"/>
<name>A0A2M9HRZ3_9BIFI</name>
<keyword evidence="4" id="KW-1185">Reference proteome</keyword>
<evidence type="ECO:0000313" key="3">
    <source>
        <dbReference type="EMBL" id="PJM79601.1"/>
    </source>
</evidence>
<keyword evidence="2" id="KW-0472">Membrane</keyword>
<accession>A0A2M9HRZ3</accession>
<keyword evidence="2" id="KW-1133">Transmembrane helix</keyword>
<evidence type="ECO:0000256" key="2">
    <source>
        <dbReference type="SAM" id="Phobius"/>
    </source>
</evidence>
<feature type="region of interest" description="Disordered" evidence="1">
    <location>
        <begin position="35"/>
        <end position="72"/>
    </location>
</feature>
<gene>
    <name evidence="3" type="ORF">CUU80_00090</name>
</gene>
<evidence type="ECO:0000256" key="1">
    <source>
        <dbReference type="SAM" id="MobiDB-lite"/>
    </source>
</evidence>
<dbReference type="OrthoDB" id="9764271at2"/>
<dbReference type="EMBL" id="PGLQ01000001">
    <property type="protein sequence ID" value="PJM79601.1"/>
    <property type="molecule type" value="Genomic_DNA"/>
</dbReference>
<comment type="caution">
    <text evidence="3">The sequence shown here is derived from an EMBL/GenBank/DDBJ whole genome shotgun (WGS) entry which is preliminary data.</text>
</comment>
<organism evidence="3 4">
    <name type="scientific">Bifidobacterium scaligerum</name>
    <dbReference type="NCBI Taxonomy" id="2052656"/>
    <lineage>
        <taxon>Bacteria</taxon>
        <taxon>Bacillati</taxon>
        <taxon>Actinomycetota</taxon>
        <taxon>Actinomycetes</taxon>
        <taxon>Bifidobacteriales</taxon>
        <taxon>Bifidobacteriaceae</taxon>
        <taxon>Bifidobacterium</taxon>
    </lineage>
</organism>
<proteinExistence type="predicted"/>
<reference evidence="3 4" key="1">
    <citation type="submission" date="2017-11" db="EMBL/GenBank/DDBJ databases">
        <title>Draft genome sequences of strains TRE 1, TRE D, TRE H and TRI 7, isolated from tamarins, belonging to four potential novel Bifidobacterium species.</title>
        <authorList>
            <person name="Mattarelli P."/>
            <person name="Modesto M."/>
            <person name="Bonetti A."/>
            <person name="Puglisi E."/>
            <person name="Morelli L."/>
        </authorList>
    </citation>
    <scope>NUCLEOTIDE SEQUENCE [LARGE SCALE GENOMIC DNA]</scope>
    <source>
        <strain evidence="4">TRED</strain>
    </source>
</reference>
<protein>
    <submittedName>
        <fullName evidence="3">Hemagglutinin</fullName>
    </submittedName>
</protein>
<sequence length="359" mass="39585">MGAGTRHQGAGILKPHQKGSGIGFPLIHNISNLSMAQTKQRKTQRKAPRKTPQKTQRRKSRQSSRTATRHQSLAKRWRRASLWQRIKIVLITVVALVCTVALVTGTIWFVEWRHSVQAAEARQLQLAQDYGFNPGNIISDGQFFNGNAMSESEVQSFLDEQGAACTDASCLKSKTFDTTDQPADAYCNAYEGKKGERAAAIIVKSARACGISPKVLLTVMQKEQHLVTATNVTDFQYQAAMGLSCPDSANCDPKYAGFFRQVYGAAQRYQYYVAHESQYGYQAKTLNYVQYHPNAACGGTEVYIENKATALLYIYTPYQPNTAALAAGNGEGDSCSSYGNRNFSLIYTSWFGTARSSSS</sequence>